<proteinExistence type="predicted"/>
<name>A0AB39TZM8_9CAUD</name>
<reference evidence="1" key="1">
    <citation type="submission" date="2024-07" db="EMBL/GenBank/DDBJ databases">
        <title>Characterization of Aeromonas dhakensis bacteriophages.</title>
        <authorList>
            <person name="Ansari F."/>
            <person name="Tyagi A."/>
            <person name="Shashidhar R."/>
            <person name="Nagar V."/>
        </authorList>
    </citation>
    <scope>NUCLEOTIDE SEQUENCE</scope>
</reference>
<dbReference type="EMBL" id="PQ066597">
    <property type="protein sequence ID" value="XDQ84718.1"/>
    <property type="molecule type" value="Genomic_DNA"/>
</dbReference>
<gene>
    <name evidence="1" type="ORF">vBAdhaMG2_0384</name>
</gene>
<accession>A0AB39TZM8</accession>
<protein>
    <submittedName>
        <fullName evidence="1">Uncharacterized protein</fullName>
    </submittedName>
</protein>
<organism evidence="1">
    <name type="scientific">Aeromonas phage vB_AdhaM_G2</name>
    <dbReference type="NCBI Taxonomy" id="3238786"/>
    <lineage>
        <taxon>Viruses</taxon>
        <taxon>Duplodnaviria</taxon>
        <taxon>Heunggongvirae</taxon>
        <taxon>Uroviricota</taxon>
        <taxon>Caudoviricetes</taxon>
    </lineage>
</organism>
<evidence type="ECO:0000313" key="1">
    <source>
        <dbReference type="EMBL" id="XDQ84718.1"/>
    </source>
</evidence>
<sequence>MKLKFKSPIIRSKFISRFGLTEWGKKVIDAIENGANWQKELKYDGYYTRDYSFGADYLTIIESVHYFEVGESDGKAWLIANEYGAVTTTDEKVAEHYSITNKTPMVEVPFTRIDGELYVSISEVKMDESVKSQIDKRIKKQEVANKAGLSVQEMENLFRN</sequence>